<dbReference type="InterPro" id="IPR051792">
    <property type="entry name" value="GGT_bact"/>
</dbReference>
<dbReference type="EMBL" id="SGXD01000003">
    <property type="protein sequence ID" value="RZS86880.1"/>
    <property type="molecule type" value="Genomic_DNA"/>
</dbReference>
<dbReference type="Proteomes" id="UP000293638">
    <property type="component" value="Unassembled WGS sequence"/>
</dbReference>
<gene>
    <name evidence="5" type="ORF">EV189_2296</name>
</gene>
<keyword evidence="2 5" id="KW-0808">Transferase</keyword>
<dbReference type="GO" id="GO:0016787">
    <property type="term" value="F:hydrolase activity"/>
    <property type="evidence" value="ECO:0007669"/>
    <property type="project" value="UniProtKB-KW"/>
</dbReference>
<dbReference type="RefSeq" id="WP_130493093.1">
    <property type="nucleotide sequence ID" value="NZ_SGXD01000003.1"/>
</dbReference>
<dbReference type="PRINTS" id="PR01210">
    <property type="entry name" value="GGTRANSPTASE"/>
</dbReference>
<keyword evidence="3" id="KW-0378">Hydrolase</keyword>
<dbReference type="OrthoDB" id="9781342at2"/>
<dbReference type="PANTHER" id="PTHR43199">
    <property type="entry name" value="GLUTATHIONE HYDROLASE"/>
    <property type="match status" value="1"/>
</dbReference>
<reference evidence="5 6" key="1">
    <citation type="submission" date="2019-02" db="EMBL/GenBank/DDBJ databases">
        <title>Genomic Encyclopedia of Type Strains, Phase IV (KMG-IV): sequencing the most valuable type-strain genomes for metagenomic binning, comparative biology and taxonomic classification.</title>
        <authorList>
            <person name="Goeker M."/>
        </authorList>
    </citation>
    <scope>NUCLEOTIDE SEQUENCE [LARGE SCALE GENOMIC DNA]</scope>
    <source>
        <strain evidence="5 6">DSM 45622</strain>
    </source>
</reference>
<dbReference type="AlphaFoldDB" id="A0A4Q7NQL2"/>
<dbReference type="PANTHER" id="PTHR43199:SF1">
    <property type="entry name" value="GLUTATHIONE HYDROLASE PROENZYME"/>
    <property type="match status" value="1"/>
</dbReference>
<sequence>MRRQAGVAAGNADTVRTAVEVLRAGGTAVDAVVAAGFAAAVSEPTLTGLGGGGFLLVDRPGNEPVVLDFFVSSPGQGAEVEPHMVPVTLHFEDADQEFHVGWGSVAVPGCLDGYIAAHARWGRLPLSDVVAPARRLGLEGSVLDGIQAGLLVLLREVLTLSAEGRELYGPGGNLLQQGEIQRNEAYAALLSSVAAGEVRSLASDALVEAAAAGGGVLTRADLASYAVVERAPLRFTHAAGEVLTNPPPSVGGSRVLAALQRVSGGGTAADWAQSLTSALVHASGVPAPAPQVRRGTTHISVVDAEGTAAAMTTSLGSCSGVFVPGTGVQLNNMMGELDLHPDGLHALAPGTRIGSMTAPTVVRAPDGTVTALGTGGSERIRSTMTCVLSRLLDRGSELEQAVRAPRVHWDGERLQVEPGLPEEPLRAYAVNRWSRPDLYFGGVHAVRRSPDGTVTAVGDDRRGGVAAVIDL</sequence>
<dbReference type="SUPFAM" id="SSF56235">
    <property type="entry name" value="N-terminal nucleophile aminohydrolases (Ntn hydrolases)"/>
    <property type="match status" value="1"/>
</dbReference>
<comment type="caution">
    <text evidence="5">The sequence shown here is derived from an EMBL/GenBank/DDBJ whole genome shotgun (WGS) entry which is preliminary data.</text>
</comment>
<evidence type="ECO:0000256" key="4">
    <source>
        <dbReference type="ARBA" id="ARBA00023145"/>
    </source>
</evidence>
<dbReference type="InterPro" id="IPR029055">
    <property type="entry name" value="Ntn_hydrolases_N"/>
</dbReference>
<evidence type="ECO:0000256" key="2">
    <source>
        <dbReference type="ARBA" id="ARBA00022679"/>
    </source>
</evidence>
<proteinExistence type="inferred from homology"/>
<keyword evidence="4" id="KW-0865">Zymogen</keyword>
<keyword evidence="6" id="KW-1185">Reference proteome</keyword>
<organism evidence="5 6">
    <name type="scientific">Motilibacter rhizosphaerae</name>
    <dbReference type="NCBI Taxonomy" id="598652"/>
    <lineage>
        <taxon>Bacteria</taxon>
        <taxon>Bacillati</taxon>
        <taxon>Actinomycetota</taxon>
        <taxon>Actinomycetes</taxon>
        <taxon>Motilibacterales</taxon>
        <taxon>Motilibacteraceae</taxon>
        <taxon>Motilibacter</taxon>
    </lineage>
</organism>
<evidence type="ECO:0000313" key="6">
    <source>
        <dbReference type="Proteomes" id="UP000293638"/>
    </source>
</evidence>
<evidence type="ECO:0000256" key="1">
    <source>
        <dbReference type="ARBA" id="ARBA00009381"/>
    </source>
</evidence>
<dbReference type="Pfam" id="PF01019">
    <property type="entry name" value="G_glu_transpept"/>
    <property type="match status" value="2"/>
</dbReference>
<evidence type="ECO:0000256" key="3">
    <source>
        <dbReference type="ARBA" id="ARBA00022801"/>
    </source>
</evidence>
<comment type="similarity">
    <text evidence="1">Belongs to the gamma-glutamyltransferase family.</text>
</comment>
<dbReference type="InterPro" id="IPR043137">
    <property type="entry name" value="GGT_ssub_C"/>
</dbReference>
<accession>A0A4Q7NQL2</accession>
<dbReference type="Gene3D" id="3.60.20.40">
    <property type="match status" value="1"/>
</dbReference>
<name>A0A4Q7NQL2_9ACTN</name>
<evidence type="ECO:0000313" key="5">
    <source>
        <dbReference type="EMBL" id="RZS86880.1"/>
    </source>
</evidence>
<protein>
    <submittedName>
        <fullName evidence="5">Gamma-glutamyltransferase</fullName>
    </submittedName>
</protein>
<dbReference type="GO" id="GO:0016740">
    <property type="term" value="F:transferase activity"/>
    <property type="evidence" value="ECO:0007669"/>
    <property type="project" value="UniProtKB-KW"/>
</dbReference>